<dbReference type="InterPro" id="IPR017441">
    <property type="entry name" value="Protein_kinase_ATP_BS"/>
</dbReference>
<keyword evidence="6" id="KW-0812">Transmembrane</keyword>
<keyword evidence="4 5" id="KW-0067">ATP-binding</keyword>
<feature type="domain" description="Protein kinase" evidence="7">
    <location>
        <begin position="51"/>
        <end position="339"/>
    </location>
</feature>
<dbReference type="SUPFAM" id="SSF56112">
    <property type="entry name" value="Protein kinase-like (PK-like)"/>
    <property type="match status" value="1"/>
</dbReference>
<dbReference type="InterPro" id="IPR011009">
    <property type="entry name" value="Kinase-like_dom_sf"/>
</dbReference>
<evidence type="ECO:0000259" key="7">
    <source>
        <dbReference type="PROSITE" id="PS50011"/>
    </source>
</evidence>
<proteinExistence type="predicted"/>
<organism evidence="8 9">
    <name type="scientific">Methylomarinum roseum</name>
    <dbReference type="NCBI Taxonomy" id="3067653"/>
    <lineage>
        <taxon>Bacteria</taxon>
        <taxon>Pseudomonadati</taxon>
        <taxon>Pseudomonadota</taxon>
        <taxon>Gammaproteobacteria</taxon>
        <taxon>Methylococcales</taxon>
        <taxon>Methylococcaceae</taxon>
        <taxon>Methylomarinum</taxon>
    </lineage>
</organism>
<dbReference type="PANTHER" id="PTHR43289:SF6">
    <property type="entry name" value="SERINE_THREONINE-PROTEIN KINASE NEKL-3"/>
    <property type="match status" value="1"/>
</dbReference>
<keyword evidence="6" id="KW-1133">Transmembrane helix</keyword>
<dbReference type="Proteomes" id="UP001225378">
    <property type="component" value="Chromosome"/>
</dbReference>
<reference evidence="8 9" key="1">
    <citation type="journal article" date="2024" name="Microbiology">
        <title>Methylomarinum rosea sp. nov., a novel halophilic methanotrophic bacterium from the hypersaline Lake Elton.</title>
        <authorList>
            <person name="Suleimanov R.Z."/>
            <person name="Oshkin I.Y."/>
            <person name="Danilova O.V."/>
            <person name="Suzina N.E."/>
            <person name="Dedysh S.N."/>
        </authorList>
    </citation>
    <scope>NUCLEOTIDE SEQUENCE [LARGE SCALE GENOMIC DNA]</scope>
    <source>
        <strain evidence="8 9">Ch1-1</strain>
    </source>
</reference>
<evidence type="ECO:0000256" key="3">
    <source>
        <dbReference type="ARBA" id="ARBA00022777"/>
    </source>
</evidence>
<dbReference type="AlphaFoldDB" id="A0AAU7NZ48"/>
<dbReference type="GO" id="GO:0004674">
    <property type="term" value="F:protein serine/threonine kinase activity"/>
    <property type="evidence" value="ECO:0007669"/>
    <property type="project" value="UniProtKB-EC"/>
</dbReference>
<keyword evidence="6" id="KW-0472">Membrane</keyword>
<dbReference type="PROSITE" id="PS50011">
    <property type="entry name" value="PROTEIN_KINASE_DOM"/>
    <property type="match status" value="1"/>
</dbReference>
<gene>
    <name evidence="8" type="ORF">Q9L42_008925</name>
</gene>
<dbReference type="GO" id="GO:0005524">
    <property type="term" value="F:ATP binding"/>
    <property type="evidence" value="ECO:0007669"/>
    <property type="project" value="UniProtKB-UniRule"/>
</dbReference>
<evidence type="ECO:0000256" key="5">
    <source>
        <dbReference type="PROSITE-ProRule" id="PRU10141"/>
    </source>
</evidence>
<dbReference type="Pfam" id="PF00069">
    <property type="entry name" value="Pkinase"/>
    <property type="match status" value="1"/>
</dbReference>
<dbReference type="PANTHER" id="PTHR43289">
    <property type="entry name" value="MITOGEN-ACTIVATED PROTEIN KINASE KINASE KINASE 20-RELATED"/>
    <property type="match status" value="1"/>
</dbReference>
<keyword evidence="1 8" id="KW-0808">Transferase</keyword>
<keyword evidence="2 5" id="KW-0547">Nucleotide-binding</keyword>
<name>A0AAU7NZ48_9GAMM</name>
<dbReference type="RefSeq" id="WP_349432654.1">
    <property type="nucleotide sequence ID" value="NZ_CP157743.1"/>
</dbReference>
<evidence type="ECO:0000313" key="9">
    <source>
        <dbReference type="Proteomes" id="UP001225378"/>
    </source>
</evidence>
<dbReference type="PROSITE" id="PS00107">
    <property type="entry name" value="PROTEIN_KINASE_ATP"/>
    <property type="match status" value="1"/>
</dbReference>
<dbReference type="EMBL" id="CP157743">
    <property type="protein sequence ID" value="XBS22233.1"/>
    <property type="molecule type" value="Genomic_DNA"/>
</dbReference>
<dbReference type="Gene3D" id="1.10.510.10">
    <property type="entry name" value="Transferase(Phosphotransferase) domain 1"/>
    <property type="match status" value="1"/>
</dbReference>
<evidence type="ECO:0000256" key="6">
    <source>
        <dbReference type="SAM" id="Phobius"/>
    </source>
</evidence>
<keyword evidence="3 8" id="KW-0418">Kinase</keyword>
<accession>A0AAU7NZ48</accession>
<sequence>MRIITSKNNAIVCPMNEQAAPANSEPDDDRTRIAAPKKESAAIGEYYNKQLKIEGIVGQGGMGRVFLGYDESIGRRVAIKELLDFEESSASNSEELKNTFIHEAKLTGKLEHPGIIPIYALDKQKGDTPYYVMRYVRGETLETLLKNCALLASDKQLAQRLKLLDILIDVSETLAYAHAKGVIHRDLKPGNIIRGEFGETIVLDWGLAQVLDAGDNTYFYREALSHQRHTLNDALSTETLGTPCYMAPEQFNGEADKRSDVYSLGVILFRIITGKLPYRGDFDTIQQAIGSDSPSPHPDKLEKSAPPELVAICNKALQKNRHLRFANAKEMAEQLKAFRDGRIVNIYEYSRKELLRRFLARNKALIFMSLALLTAILAGAGFSVHYAIKMQQAKAKVENSLVTITTFSETAQKQAQLIATAIDEGSAQLFSDLNAAARQLATSKLEDPANSQAILTDLHSQYPKFERFTVKPAANISSVSSSHWKSSKQEFKAPMAEMQNRGLRLFFRAPIIQNQHVDYVLEAVMSPEKSLPDLFPMTAALPGHSRDIWIISEDGLIVYDKNNRYLGSNLFLDPQNQYSPSLLAFGRLTQTDDEGIGYYSFIEDQQQIFKIAAWERVSFSPSKSWTVIVNYSYMSRPARN</sequence>
<dbReference type="SMART" id="SM00220">
    <property type="entry name" value="S_TKc"/>
    <property type="match status" value="1"/>
</dbReference>
<dbReference type="KEGG" id="mech:Q9L42_008925"/>
<feature type="binding site" evidence="5">
    <location>
        <position position="80"/>
    </location>
    <ligand>
        <name>ATP</name>
        <dbReference type="ChEBI" id="CHEBI:30616"/>
    </ligand>
</feature>
<evidence type="ECO:0000256" key="2">
    <source>
        <dbReference type="ARBA" id="ARBA00022741"/>
    </source>
</evidence>
<keyword evidence="9" id="KW-1185">Reference proteome</keyword>
<dbReference type="CDD" id="cd14014">
    <property type="entry name" value="STKc_PknB_like"/>
    <property type="match status" value="1"/>
</dbReference>
<dbReference type="Gene3D" id="3.30.200.20">
    <property type="entry name" value="Phosphorylase Kinase, domain 1"/>
    <property type="match status" value="1"/>
</dbReference>
<feature type="transmembrane region" description="Helical" evidence="6">
    <location>
        <begin position="364"/>
        <end position="388"/>
    </location>
</feature>
<evidence type="ECO:0000313" key="8">
    <source>
        <dbReference type="EMBL" id="XBS22233.1"/>
    </source>
</evidence>
<dbReference type="EC" id="2.7.11.1" evidence="8"/>
<evidence type="ECO:0000256" key="1">
    <source>
        <dbReference type="ARBA" id="ARBA00022679"/>
    </source>
</evidence>
<protein>
    <submittedName>
        <fullName evidence="8">Serine/threonine-protein kinase</fullName>
        <ecNumber evidence="8">2.7.11.1</ecNumber>
    </submittedName>
</protein>
<dbReference type="InterPro" id="IPR000719">
    <property type="entry name" value="Prot_kinase_dom"/>
</dbReference>
<evidence type="ECO:0000256" key="4">
    <source>
        <dbReference type="ARBA" id="ARBA00022840"/>
    </source>
</evidence>